<organism evidence="5 6">
    <name type="scientific">Phascolomyces articulosus</name>
    <dbReference type="NCBI Taxonomy" id="60185"/>
    <lineage>
        <taxon>Eukaryota</taxon>
        <taxon>Fungi</taxon>
        <taxon>Fungi incertae sedis</taxon>
        <taxon>Mucoromycota</taxon>
        <taxon>Mucoromycotina</taxon>
        <taxon>Mucoromycetes</taxon>
        <taxon>Mucorales</taxon>
        <taxon>Lichtheimiaceae</taxon>
        <taxon>Phascolomyces</taxon>
    </lineage>
</organism>
<dbReference type="GO" id="GO:0005737">
    <property type="term" value="C:cytoplasm"/>
    <property type="evidence" value="ECO:0007669"/>
    <property type="project" value="TreeGrafter"/>
</dbReference>
<dbReference type="AlphaFoldDB" id="A0AAD5K1E6"/>
<dbReference type="InterPro" id="IPR036034">
    <property type="entry name" value="PDZ_sf"/>
</dbReference>
<gene>
    <name evidence="5" type="ORF">BDA99DRAFT_522866</name>
</gene>
<reference evidence="5" key="2">
    <citation type="submission" date="2023-02" db="EMBL/GenBank/DDBJ databases">
        <authorList>
            <consortium name="DOE Joint Genome Institute"/>
            <person name="Mondo S.J."/>
            <person name="Chang Y."/>
            <person name="Wang Y."/>
            <person name="Ahrendt S."/>
            <person name="Andreopoulos W."/>
            <person name="Barry K."/>
            <person name="Beard J."/>
            <person name="Benny G.L."/>
            <person name="Blankenship S."/>
            <person name="Bonito G."/>
            <person name="Cuomo C."/>
            <person name="Desiro A."/>
            <person name="Gervers K.A."/>
            <person name="Hundley H."/>
            <person name="Kuo A."/>
            <person name="LaButti K."/>
            <person name="Lang B.F."/>
            <person name="Lipzen A."/>
            <person name="O'Donnell K."/>
            <person name="Pangilinan J."/>
            <person name="Reynolds N."/>
            <person name="Sandor L."/>
            <person name="Smith M.W."/>
            <person name="Tsang A."/>
            <person name="Grigoriev I.V."/>
            <person name="Stajich J.E."/>
            <person name="Spatafora J.W."/>
        </authorList>
    </citation>
    <scope>NUCLEOTIDE SEQUENCE</scope>
    <source>
        <strain evidence="5">RSA 2281</strain>
    </source>
</reference>
<dbReference type="InterPro" id="IPR035269">
    <property type="entry name" value="PSMD9"/>
</dbReference>
<sequence length="216" mass="23834">MGLPVPQDQVSSLVKQAQSLVAKKDDIEAQLRELEESLQMQGVGMEQPLIDRSGFPRSDVDVAAARTSRNLVHRLRNDHKDVMKEIEEALHAVHEASRNASFSSSSTQQQQQQQQKTVPSSSTSQTLEIPFALVNAVAPDSPANISGLQRNDKVIRFGHVHAENHDRLQALNRLVGQSEGNPIQVVILRNDQPIQLVLTPKKWSGRGTLGCHIVPL</sequence>
<dbReference type="PANTHER" id="PTHR12651:SF1">
    <property type="entry name" value="26S PROTEASOME NON-ATPASE REGULATORY SUBUNIT 9"/>
    <property type="match status" value="1"/>
</dbReference>
<dbReference type="FunFam" id="2.30.42.10:FF:000107">
    <property type="entry name" value="26S proteasome non-ATPase regulatory subunit 9"/>
    <property type="match status" value="1"/>
</dbReference>
<keyword evidence="6" id="KW-1185">Reference proteome</keyword>
<feature type="domain" description="PDZ" evidence="4">
    <location>
        <begin position="98"/>
        <end position="191"/>
    </location>
</feature>
<comment type="caution">
    <text evidence="5">The sequence shown here is derived from an EMBL/GenBank/DDBJ whole genome shotgun (WGS) entry which is preliminary data.</text>
</comment>
<dbReference type="Pfam" id="PF18265">
    <property type="entry name" value="Nas2_N"/>
    <property type="match status" value="1"/>
</dbReference>
<keyword evidence="5" id="KW-0647">Proteasome</keyword>
<evidence type="ECO:0000313" key="6">
    <source>
        <dbReference type="Proteomes" id="UP001209540"/>
    </source>
</evidence>
<dbReference type="SMART" id="SM00228">
    <property type="entry name" value="PDZ"/>
    <property type="match status" value="1"/>
</dbReference>
<reference evidence="5" key="1">
    <citation type="journal article" date="2022" name="IScience">
        <title>Evolution of zygomycete secretomes and the origins of terrestrial fungal ecologies.</title>
        <authorList>
            <person name="Chang Y."/>
            <person name="Wang Y."/>
            <person name="Mondo S."/>
            <person name="Ahrendt S."/>
            <person name="Andreopoulos W."/>
            <person name="Barry K."/>
            <person name="Beard J."/>
            <person name="Benny G.L."/>
            <person name="Blankenship S."/>
            <person name="Bonito G."/>
            <person name="Cuomo C."/>
            <person name="Desiro A."/>
            <person name="Gervers K.A."/>
            <person name="Hundley H."/>
            <person name="Kuo A."/>
            <person name="LaButti K."/>
            <person name="Lang B.F."/>
            <person name="Lipzen A."/>
            <person name="O'Donnell K."/>
            <person name="Pangilinan J."/>
            <person name="Reynolds N."/>
            <person name="Sandor L."/>
            <person name="Smith M.E."/>
            <person name="Tsang A."/>
            <person name="Grigoriev I.V."/>
            <person name="Stajich J.E."/>
            <person name="Spatafora J.W."/>
        </authorList>
    </citation>
    <scope>NUCLEOTIDE SEQUENCE</scope>
    <source>
        <strain evidence="5">RSA 2281</strain>
    </source>
</reference>
<dbReference type="Gene3D" id="2.30.42.10">
    <property type="match status" value="1"/>
</dbReference>
<dbReference type="SUPFAM" id="SSF50156">
    <property type="entry name" value="PDZ domain-like"/>
    <property type="match status" value="1"/>
</dbReference>
<dbReference type="EMBL" id="JAIXMP010000032">
    <property type="protein sequence ID" value="KAI9250575.1"/>
    <property type="molecule type" value="Genomic_DNA"/>
</dbReference>
<dbReference type="Gene3D" id="6.10.140.1710">
    <property type="match status" value="1"/>
</dbReference>
<evidence type="ECO:0000259" key="4">
    <source>
        <dbReference type="SMART" id="SM00228"/>
    </source>
</evidence>
<proteinExistence type="predicted"/>
<feature type="compositionally biased region" description="Low complexity" evidence="3">
    <location>
        <begin position="101"/>
        <end position="123"/>
    </location>
</feature>
<dbReference type="GO" id="GO:0070682">
    <property type="term" value="P:proteasome regulatory particle assembly"/>
    <property type="evidence" value="ECO:0007669"/>
    <property type="project" value="InterPro"/>
</dbReference>
<accession>A0AAD5K1E6</accession>
<dbReference type="Proteomes" id="UP001209540">
    <property type="component" value="Unassembled WGS sequence"/>
</dbReference>
<evidence type="ECO:0000256" key="2">
    <source>
        <dbReference type="ARBA" id="ARBA00068021"/>
    </source>
</evidence>
<name>A0AAD5K1E6_9FUNG</name>
<dbReference type="InterPro" id="IPR040815">
    <property type="entry name" value="Nas2_N"/>
</dbReference>
<dbReference type="GO" id="GO:0000502">
    <property type="term" value="C:proteasome complex"/>
    <property type="evidence" value="ECO:0007669"/>
    <property type="project" value="UniProtKB-KW"/>
</dbReference>
<evidence type="ECO:0000256" key="3">
    <source>
        <dbReference type="SAM" id="MobiDB-lite"/>
    </source>
</evidence>
<feature type="region of interest" description="Disordered" evidence="3">
    <location>
        <begin position="95"/>
        <end position="123"/>
    </location>
</feature>
<protein>
    <recommendedName>
        <fullName evidence="2">Probable 26S proteasome regulatory subunit p27</fullName>
    </recommendedName>
</protein>
<dbReference type="InterPro" id="IPR001478">
    <property type="entry name" value="PDZ"/>
</dbReference>
<dbReference type="PANTHER" id="PTHR12651">
    <property type="entry name" value="26S PROTEASOME NON-ATPASE REGULATORY SUBUNIT 9"/>
    <property type="match status" value="1"/>
</dbReference>
<evidence type="ECO:0000313" key="5">
    <source>
        <dbReference type="EMBL" id="KAI9250575.1"/>
    </source>
</evidence>
<dbReference type="GO" id="GO:0005634">
    <property type="term" value="C:nucleus"/>
    <property type="evidence" value="ECO:0007669"/>
    <property type="project" value="TreeGrafter"/>
</dbReference>
<keyword evidence="1" id="KW-0143">Chaperone</keyword>
<evidence type="ECO:0000256" key="1">
    <source>
        <dbReference type="ARBA" id="ARBA00023186"/>
    </source>
</evidence>